<gene>
    <name evidence="2" type="ORF">F2P81_024685</name>
</gene>
<dbReference type="AlphaFoldDB" id="A0A6A4RV10"/>
<name>A0A6A4RV10_SCOMX</name>
<proteinExistence type="predicted"/>
<reference evidence="2 3" key="1">
    <citation type="submission" date="2019-06" db="EMBL/GenBank/DDBJ databases">
        <title>Draft genomes of female and male turbot (Scophthalmus maximus).</title>
        <authorList>
            <person name="Xu H."/>
            <person name="Xu X.-W."/>
            <person name="Shao C."/>
            <person name="Chen S."/>
        </authorList>
    </citation>
    <scope>NUCLEOTIDE SEQUENCE [LARGE SCALE GENOMIC DNA]</scope>
    <source>
        <strain evidence="2">Ysfricsl-2016a</strain>
        <tissue evidence="2">Blood</tissue>
    </source>
</reference>
<organism evidence="2 3">
    <name type="scientific">Scophthalmus maximus</name>
    <name type="common">Turbot</name>
    <name type="synonym">Psetta maxima</name>
    <dbReference type="NCBI Taxonomy" id="52904"/>
    <lineage>
        <taxon>Eukaryota</taxon>
        <taxon>Metazoa</taxon>
        <taxon>Chordata</taxon>
        <taxon>Craniata</taxon>
        <taxon>Vertebrata</taxon>
        <taxon>Euteleostomi</taxon>
        <taxon>Actinopterygii</taxon>
        <taxon>Neopterygii</taxon>
        <taxon>Teleostei</taxon>
        <taxon>Neoteleostei</taxon>
        <taxon>Acanthomorphata</taxon>
        <taxon>Carangaria</taxon>
        <taxon>Pleuronectiformes</taxon>
        <taxon>Pleuronectoidei</taxon>
        <taxon>Scophthalmidae</taxon>
        <taxon>Scophthalmus</taxon>
    </lineage>
</organism>
<evidence type="ECO:0000313" key="2">
    <source>
        <dbReference type="EMBL" id="KAF0024055.1"/>
    </source>
</evidence>
<protein>
    <submittedName>
        <fullName evidence="2">Uncharacterized protein</fullName>
    </submittedName>
</protein>
<evidence type="ECO:0000313" key="3">
    <source>
        <dbReference type="Proteomes" id="UP000438429"/>
    </source>
</evidence>
<dbReference type="EMBL" id="VEVO01000022">
    <property type="protein sequence ID" value="KAF0024055.1"/>
    <property type="molecule type" value="Genomic_DNA"/>
</dbReference>
<feature type="region of interest" description="Disordered" evidence="1">
    <location>
        <begin position="78"/>
        <end position="100"/>
    </location>
</feature>
<feature type="region of interest" description="Disordered" evidence="1">
    <location>
        <begin position="1"/>
        <end position="42"/>
    </location>
</feature>
<dbReference type="Proteomes" id="UP000438429">
    <property type="component" value="Unassembled WGS sequence"/>
</dbReference>
<comment type="caution">
    <text evidence="2">The sequence shown here is derived from an EMBL/GenBank/DDBJ whole genome shotgun (WGS) entry which is preliminary data.</text>
</comment>
<evidence type="ECO:0000256" key="1">
    <source>
        <dbReference type="SAM" id="MobiDB-lite"/>
    </source>
</evidence>
<accession>A0A6A4RV10</accession>
<sequence length="124" mass="13668">MKGQRRGLSVPAPANHDITSYTRSVSGPGRRGHRVPQGETDRRADEPLEYFIVKLSRTGSAAVSPALRWMIGSEFSHIPTEQLTGRPPRRRQPPCNPPSRSLAVLTDILIEAQFDPEPADMSPS</sequence>